<sequence>MNKPKTRQKGECADINSFISTVSVSLLPCVDTARGRPTPIHIHCQQRQTNPGKLSCNTHASFSHTTPIHHLNCTQHRRIYGGSCMIRSTVGTWYLQKWARKRSSLSRCATSN</sequence>
<comment type="caution">
    <text evidence="1">The sequence shown here is derived from an EMBL/GenBank/DDBJ whole genome shotgun (WGS) entry which is preliminary data.</text>
</comment>
<proteinExistence type="predicted"/>
<accession>A0AAD9K7K0</accession>
<dbReference type="AlphaFoldDB" id="A0AAD9K7K0"/>
<name>A0AAD9K7K0_RIDPI</name>
<organism evidence="1 2">
    <name type="scientific">Ridgeia piscesae</name>
    <name type="common">Tubeworm</name>
    <dbReference type="NCBI Taxonomy" id="27915"/>
    <lineage>
        <taxon>Eukaryota</taxon>
        <taxon>Metazoa</taxon>
        <taxon>Spiralia</taxon>
        <taxon>Lophotrochozoa</taxon>
        <taxon>Annelida</taxon>
        <taxon>Polychaeta</taxon>
        <taxon>Sedentaria</taxon>
        <taxon>Canalipalpata</taxon>
        <taxon>Sabellida</taxon>
        <taxon>Siboglinidae</taxon>
        <taxon>Ridgeia</taxon>
    </lineage>
</organism>
<keyword evidence="2" id="KW-1185">Reference proteome</keyword>
<dbReference type="EMBL" id="JAODUO010001336">
    <property type="protein sequence ID" value="KAK2166107.1"/>
    <property type="molecule type" value="Genomic_DNA"/>
</dbReference>
<protein>
    <submittedName>
        <fullName evidence="1">Uncharacterized protein</fullName>
    </submittedName>
</protein>
<evidence type="ECO:0000313" key="1">
    <source>
        <dbReference type="EMBL" id="KAK2166107.1"/>
    </source>
</evidence>
<evidence type="ECO:0000313" key="2">
    <source>
        <dbReference type="Proteomes" id="UP001209878"/>
    </source>
</evidence>
<reference evidence="1" key="1">
    <citation type="journal article" date="2023" name="Mol. Biol. Evol.">
        <title>Third-Generation Sequencing Reveals the Adaptive Role of the Epigenome in Three Deep-Sea Polychaetes.</title>
        <authorList>
            <person name="Perez M."/>
            <person name="Aroh O."/>
            <person name="Sun Y."/>
            <person name="Lan Y."/>
            <person name="Juniper S.K."/>
            <person name="Young C.R."/>
            <person name="Angers B."/>
            <person name="Qian P.Y."/>
        </authorList>
    </citation>
    <scope>NUCLEOTIDE SEQUENCE</scope>
    <source>
        <strain evidence="1">R07B-5</strain>
    </source>
</reference>
<dbReference type="Proteomes" id="UP001209878">
    <property type="component" value="Unassembled WGS sequence"/>
</dbReference>
<gene>
    <name evidence="1" type="ORF">NP493_1339g00009</name>
</gene>